<reference evidence="2 3" key="1">
    <citation type="journal article" date="2018" name="Mol. Plant">
        <title>The genome of Artemisia annua provides insight into the evolution of Asteraceae family and artemisinin biosynthesis.</title>
        <authorList>
            <person name="Shen Q."/>
            <person name="Zhang L."/>
            <person name="Liao Z."/>
            <person name="Wang S."/>
            <person name="Yan T."/>
            <person name="Shi P."/>
            <person name="Liu M."/>
            <person name="Fu X."/>
            <person name="Pan Q."/>
            <person name="Wang Y."/>
            <person name="Lv Z."/>
            <person name="Lu X."/>
            <person name="Zhang F."/>
            <person name="Jiang W."/>
            <person name="Ma Y."/>
            <person name="Chen M."/>
            <person name="Hao X."/>
            <person name="Li L."/>
            <person name="Tang Y."/>
            <person name="Lv G."/>
            <person name="Zhou Y."/>
            <person name="Sun X."/>
            <person name="Brodelius P.E."/>
            <person name="Rose J.K.C."/>
            <person name="Tang K."/>
        </authorList>
    </citation>
    <scope>NUCLEOTIDE SEQUENCE [LARGE SCALE GENOMIC DNA]</scope>
    <source>
        <strain evidence="3">cv. Huhao1</strain>
        <tissue evidence="2">Leaf</tissue>
    </source>
</reference>
<proteinExistence type="predicted"/>
<dbReference type="EMBL" id="PKPP01001191">
    <property type="protein sequence ID" value="PWA84795.1"/>
    <property type="molecule type" value="Genomic_DNA"/>
</dbReference>
<name>A0A2U1PGA8_ARTAN</name>
<evidence type="ECO:0000313" key="2">
    <source>
        <dbReference type="EMBL" id="PWA84795.1"/>
    </source>
</evidence>
<evidence type="ECO:0000259" key="1">
    <source>
        <dbReference type="SMART" id="SM00579"/>
    </source>
</evidence>
<gene>
    <name evidence="2" type="ORF">CTI12_AA156240</name>
</gene>
<dbReference type="Pfam" id="PF08387">
    <property type="entry name" value="FBD"/>
    <property type="match status" value="1"/>
</dbReference>
<dbReference type="InterPro" id="IPR006566">
    <property type="entry name" value="FBD"/>
</dbReference>
<protein>
    <submittedName>
        <fullName evidence="2">FBD domain, Leucine-rich repeat domain, L domain-like protein</fullName>
    </submittedName>
</protein>
<organism evidence="2 3">
    <name type="scientific">Artemisia annua</name>
    <name type="common">Sweet wormwood</name>
    <dbReference type="NCBI Taxonomy" id="35608"/>
    <lineage>
        <taxon>Eukaryota</taxon>
        <taxon>Viridiplantae</taxon>
        <taxon>Streptophyta</taxon>
        <taxon>Embryophyta</taxon>
        <taxon>Tracheophyta</taxon>
        <taxon>Spermatophyta</taxon>
        <taxon>Magnoliopsida</taxon>
        <taxon>eudicotyledons</taxon>
        <taxon>Gunneridae</taxon>
        <taxon>Pentapetalae</taxon>
        <taxon>asterids</taxon>
        <taxon>campanulids</taxon>
        <taxon>Asterales</taxon>
        <taxon>Asteraceae</taxon>
        <taxon>Asteroideae</taxon>
        <taxon>Anthemideae</taxon>
        <taxon>Artemisiinae</taxon>
        <taxon>Artemisia</taxon>
    </lineage>
</organism>
<comment type="caution">
    <text evidence="2">The sequence shown here is derived from an EMBL/GenBank/DDBJ whole genome shotgun (WGS) entry which is preliminary data.</text>
</comment>
<dbReference type="AlphaFoldDB" id="A0A2U1PGA8"/>
<sequence length="180" mass="20490">MVMTFLRKSKWVVKWDVQCKKAVEEKGQGFGWFIVFQGSCCQKACGAGNGCEEDSGGNKFTFVELLQCVPSLTIFYISPWYMTIYEKTNAPELSKNLTDFQDFSGFNLDHLEEVKIRNFKNVALGLEFVKLIMAKSPVLKKMQIMVNNSISPDEELKISKDFIRLPFPRASPSAILTIEH</sequence>
<dbReference type="Proteomes" id="UP000245207">
    <property type="component" value="Unassembled WGS sequence"/>
</dbReference>
<feature type="domain" description="FBD" evidence="1">
    <location>
        <begin position="105"/>
        <end position="179"/>
    </location>
</feature>
<evidence type="ECO:0000313" key="3">
    <source>
        <dbReference type="Proteomes" id="UP000245207"/>
    </source>
</evidence>
<dbReference type="SMART" id="SM00579">
    <property type="entry name" value="FBD"/>
    <property type="match status" value="1"/>
</dbReference>
<keyword evidence="3" id="KW-1185">Reference proteome</keyword>
<dbReference type="OrthoDB" id="1298633at2759"/>
<accession>A0A2U1PGA8</accession>